<dbReference type="AlphaFoldDB" id="A0A158PQE8"/>
<dbReference type="Proteomes" id="UP000278627">
    <property type="component" value="Unassembled WGS sequence"/>
</dbReference>
<organism evidence="4">
    <name type="scientific">Brugia pahangi</name>
    <name type="common">Filarial nematode worm</name>
    <dbReference type="NCBI Taxonomy" id="6280"/>
    <lineage>
        <taxon>Eukaryota</taxon>
        <taxon>Metazoa</taxon>
        <taxon>Ecdysozoa</taxon>
        <taxon>Nematoda</taxon>
        <taxon>Chromadorea</taxon>
        <taxon>Rhabditida</taxon>
        <taxon>Spirurina</taxon>
        <taxon>Spiruromorpha</taxon>
        <taxon>Filarioidea</taxon>
        <taxon>Onchocercidae</taxon>
        <taxon>Brugia</taxon>
    </lineage>
</organism>
<reference evidence="2 3" key="2">
    <citation type="submission" date="2018-11" db="EMBL/GenBank/DDBJ databases">
        <authorList>
            <consortium name="Pathogen Informatics"/>
        </authorList>
    </citation>
    <scope>NUCLEOTIDE SEQUENCE [LARGE SCALE GENOMIC DNA]</scope>
</reference>
<dbReference type="WBParaSite" id="BPAG_0000169901-mRNA-1">
    <property type="protein sequence ID" value="BPAG_0000169901-mRNA-1"/>
    <property type="gene ID" value="BPAG_0000169901"/>
</dbReference>
<name>A0A158PQE8_BRUPA</name>
<evidence type="ECO:0000313" key="2">
    <source>
        <dbReference type="EMBL" id="VDN82866.1"/>
    </source>
</evidence>
<proteinExistence type="predicted"/>
<evidence type="ECO:0000256" key="1">
    <source>
        <dbReference type="SAM" id="MobiDB-lite"/>
    </source>
</evidence>
<feature type="compositionally biased region" description="Acidic residues" evidence="1">
    <location>
        <begin position="51"/>
        <end position="61"/>
    </location>
</feature>
<protein>
    <submittedName>
        <fullName evidence="4">Ovule protein</fullName>
    </submittedName>
</protein>
<gene>
    <name evidence="2" type="ORF">BPAG_LOCUS1680</name>
</gene>
<feature type="region of interest" description="Disordered" evidence="1">
    <location>
        <begin position="46"/>
        <end position="109"/>
    </location>
</feature>
<keyword evidence="3" id="KW-1185">Reference proteome</keyword>
<reference evidence="4" key="1">
    <citation type="submission" date="2016-04" db="UniProtKB">
        <authorList>
            <consortium name="WormBaseParasite"/>
        </authorList>
    </citation>
    <scope>IDENTIFICATION</scope>
</reference>
<dbReference type="EMBL" id="UZAD01000151">
    <property type="protein sequence ID" value="VDN82866.1"/>
    <property type="molecule type" value="Genomic_DNA"/>
</dbReference>
<evidence type="ECO:0000313" key="4">
    <source>
        <dbReference type="WBParaSite" id="BPAG_0000169901-mRNA-1"/>
    </source>
</evidence>
<sequence length="152" mass="17903">MVSSQLDDDLIHRRYYYYYGPKRDFANLRDGRVIPDEERELIHIQYMPVNDDNDSDDDDNDNSGNESNERESEAETYISDEQLPSLSDDDSIIHWDDDMDPNELLPRDTTDRIIMPPYNIRGNSMNSLRSQQSRGYFYPPFPDGKWSFGYLS</sequence>
<evidence type="ECO:0000313" key="3">
    <source>
        <dbReference type="Proteomes" id="UP000278627"/>
    </source>
</evidence>
<accession>A0A158PQE8</accession>